<sequence length="44" mass="4668">MRAGGYGNQLVSIEQRLGNQVPLRLLVQAGGLSRVLCLNFGGPD</sequence>
<evidence type="ECO:0000313" key="1">
    <source>
        <dbReference type="Proteomes" id="UP000095280"/>
    </source>
</evidence>
<protein>
    <submittedName>
        <fullName evidence="2">Aldose 1-epimerase</fullName>
    </submittedName>
</protein>
<reference evidence="2" key="1">
    <citation type="submission" date="2016-11" db="UniProtKB">
        <authorList>
            <consortium name="WormBaseParasite"/>
        </authorList>
    </citation>
    <scope>IDENTIFICATION</scope>
</reference>
<name>A0A1I8I5I9_9PLAT</name>
<dbReference type="WBParaSite" id="maker-uti_cns_0009933-snap-gene-0.6-mRNA-1">
    <property type="protein sequence ID" value="maker-uti_cns_0009933-snap-gene-0.6-mRNA-1"/>
    <property type="gene ID" value="maker-uti_cns_0009933-snap-gene-0.6"/>
</dbReference>
<proteinExistence type="predicted"/>
<accession>A0A1I8I5I9</accession>
<keyword evidence="1" id="KW-1185">Reference proteome</keyword>
<dbReference type="Proteomes" id="UP000095280">
    <property type="component" value="Unplaced"/>
</dbReference>
<dbReference type="AlphaFoldDB" id="A0A1I8I5I9"/>
<organism evidence="1 2">
    <name type="scientific">Macrostomum lignano</name>
    <dbReference type="NCBI Taxonomy" id="282301"/>
    <lineage>
        <taxon>Eukaryota</taxon>
        <taxon>Metazoa</taxon>
        <taxon>Spiralia</taxon>
        <taxon>Lophotrochozoa</taxon>
        <taxon>Platyhelminthes</taxon>
        <taxon>Rhabditophora</taxon>
        <taxon>Macrostomorpha</taxon>
        <taxon>Macrostomida</taxon>
        <taxon>Macrostomidae</taxon>
        <taxon>Macrostomum</taxon>
    </lineage>
</organism>
<evidence type="ECO:0000313" key="2">
    <source>
        <dbReference type="WBParaSite" id="maker-uti_cns_0009933-snap-gene-0.6-mRNA-1"/>
    </source>
</evidence>